<dbReference type="Proteomes" id="UP001499863">
    <property type="component" value="Unassembled WGS sequence"/>
</dbReference>
<gene>
    <name evidence="4" type="ORF">GCM10009639_09220</name>
</gene>
<name>A0ABN1XNL6_9ACTN</name>
<evidence type="ECO:0000313" key="5">
    <source>
        <dbReference type="Proteomes" id="UP001499863"/>
    </source>
</evidence>
<comment type="similarity">
    <text evidence="1">Belongs to the short-chain dehydrogenases/reductases (SDR) family.</text>
</comment>
<dbReference type="PRINTS" id="PR00081">
    <property type="entry name" value="GDHRDH"/>
</dbReference>
<dbReference type="RefSeq" id="WP_344326638.1">
    <property type="nucleotide sequence ID" value="NZ_BAAAKJ010000042.1"/>
</dbReference>
<sequence length="273" mass="28969">MTIPRQGRKVALVTGANTGIGRTVVLGVAAAGWQVVAHWFEAPAEATSLQREIGDDCRLVHADLREESGLQAVYAVVDELDGPLDLVVNNAGFTGWTPDVLAVDTAEWDSVFGVNVRATFFSCVEAYRRMKDHRRGSIVNISSNTAALAIPQLAAYGTSKAAVNALTRQLAVEFAPHGVRVNAVAPGPTVVERTLRDDPDYATTWGGMVPLGRAADPDDVLGPLLFLASDAARYVTGHVLYADGGWSQAGTTPPPEHLRPGTTPDRSAHPAEP</sequence>
<organism evidence="4 5">
    <name type="scientific">Kitasatospora putterlickiae</name>
    <dbReference type="NCBI Taxonomy" id="221725"/>
    <lineage>
        <taxon>Bacteria</taxon>
        <taxon>Bacillati</taxon>
        <taxon>Actinomycetota</taxon>
        <taxon>Actinomycetes</taxon>
        <taxon>Kitasatosporales</taxon>
        <taxon>Streptomycetaceae</taxon>
        <taxon>Kitasatospora</taxon>
    </lineage>
</organism>
<dbReference type="InterPro" id="IPR020904">
    <property type="entry name" value="Sc_DH/Rdtase_CS"/>
</dbReference>
<accession>A0ABN1XNL6</accession>
<evidence type="ECO:0000256" key="3">
    <source>
        <dbReference type="SAM" id="MobiDB-lite"/>
    </source>
</evidence>
<dbReference type="PANTHER" id="PTHR43639:SF1">
    <property type="entry name" value="SHORT-CHAIN DEHYDROGENASE_REDUCTASE FAMILY PROTEIN"/>
    <property type="match status" value="1"/>
</dbReference>
<proteinExistence type="inferred from homology"/>
<dbReference type="SUPFAM" id="SSF51735">
    <property type="entry name" value="NAD(P)-binding Rossmann-fold domains"/>
    <property type="match status" value="1"/>
</dbReference>
<keyword evidence="2" id="KW-0560">Oxidoreductase</keyword>
<dbReference type="PRINTS" id="PR00080">
    <property type="entry name" value="SDRFAMILY"/>
</dbReference>
<evidence type="ECO:0000256" key="2">
    <source>
        <dbReference type="ARBA" id="ARBA00023002"/>
    </source>
</evidence>
<dbReference type="InterPro" id="IPR002347">
    <property type="entry name" value="SDR_fam"/>
</dbReference>
<dbReference type="PROSITE" id="PS00061">
    <property type="entry name" value="ADH_SHORT"/>
    <property type="match status" value="1"/>
</dbReference>
<comment type="caution">
    <text evidence="4">The sequence shown here is derived from an EMBL/GenBank/DDBJ whole genome shotgun (WGS) entry which is preliminary data.</text>
</comment>
<keyword evidence="5" id="KW-1185">Reference proteome</keyword>
<dbReference type="PANTHER" id="PTHR43639">
    <property type="entry name" value="OXIDOREDUCTASE, SHORT-CHAIN DEHYDROGENASE/REDUCTASE FAMILY (AFU_ORTHOLOGUE AFUA_5G02870)"/>
    <property type="match status" value="1"/>
</dbReference>
<dbReference type="Pfam" id="PF13561">
    <property type="entry name" value="adh_short_C2"/>
    <property type="match status" value="1"/>
</dbReference>
<dbReference type="EMBL" id="BAAAKJ010000042">
    <property type="protein sequence ID" value="GAA1385993.1"/>
    <property type="molecule type" value="Genomic_DNA"/>
</dbReference>
<reference evidence="4 5" key="1">
    <citation type="journal article" date="2019" name="Int. J. Syst. Evol. Microbiol.">
        <title>The Global Catalogue of Microorganisms (GCM) 10K type strain sequencing project: providing services to taxonomists for standard genome sequencing and annotation.</title>
        <authorList>
            <consortium name="The Broad Institute Genomics Platform"/>
            <consortium name="The Broad Institute Genome Sequencing Center for Infectious Disease"/>
            <person name="Wu L."/>
            <person name="Ma J."/>
        </authorList>
    </citation>
    <scope>NUCLEOTIDE SEQUENCE [LARGE SCALE GENOMIC DNA]</scope>
    <source>
        <strain evidence="4 5">JCM 12393</strain>
    </source>
</reference>
<evidence type="ECO:0000256" key="1">
    <source>
        <dbReference type="ARBA" id="ARBA00006484"/>
    </source>
</evidence>
<feature type="region of interest" description="Disordered" evidence="3">
    <location>
        <begin position="245"/>
        <end position="273"/>
    </location>
</feature>
<dbReference type="InterPro" id="IPR036291">
    <property type="entry name" value="NAD(P)-bd_dom_sf"/>
</dbReference>
<evidence type="ECO:0000313" key="4">
    <source>
        <dbReference type="EMBL" id="GAA1385993.1"/>
    </source>
</evidence>
<dbReference type="CDD" id="cd05233">
    <property type="entry name" value="SDR_c"/>
    <property type="match status" value="1"/>
</dbReference>
<dbReference type="Gene3D" id="3.40.50.720">
    <property type="entry name" value="NAD(P)-binding Rossmann-like Domain"/>
    <property type="match status" value="1"/>
</dbReference>
<protein>
    <submittedName>
        <fullName evidence="4">SDR family oxidoreductase</fullName>
    </submittedName>
</protein>